<dbReference type="WBParaSite" id="JU765_v2.g19182.t1">
    <property type="protein sequence ID" value="JU765_v2.g19182.t1"/>
    <property type="gene ID" value="JU765_v2.g19182"/>
</dbReference>
<proteinExistence type="predicted"/>
<evidence type="ECO:0000313" key="1">
    <source>
        <dbReference type="Proteomes" id="UP000887576"/>
    </source>
</evidence>
<sequence length="1056" mass="121613">MSRKITACGHLYVAPVGLDFSVPSHTARRWQRRFFTLYDDGELSFALDDNPETIPQLILNLNNCVRVCEAEAITHHANSILLSFKKDQLSLSETHPVVVYLKADTLEEIRGWQNVIQQYAKQNVYHMTPSYFRKTNDYDESNNPMLFSPPPPLDIEESIDSDKRINQLDPVVIPVVNSSQENSISSRSLDEHKRVNSVTSLDNNSNAIRPDNLFPTMELAGTPRSIKQRDRLAREDSRVINQNQSQVLENISRTCQIDTSTVTLRKGWLMLRGKNENEWIKHWAVLAGLSLSLYKDIWAEDANDPVLCIDLTECENVYPSASAKNYGIEIKCRRQRYILSAMTPGIRDSWIQALQQNLHNPSPTYPIDVSASLDGHSQADSADLISLPTRKKKHIAYVAPESHHSNSLMDDGSSATEAEIEEEFQAAIQEEERRQRSTSVMSRSTGSDISGRQRRSRSVAPQRIEMLAETDDQREIQRRFRGQSISPTIRRSPVNKIKEKSSERTRRESCKSTDSIENRQSRFAELKSQVQLLRNQLQETKNLLSESQSENERLRNLFNNSNDSEELNKLRRCLTAAEQDVIKHQTEMDMLRKQYEKESNGYGSPKNNFPSDVCTLEVSRWLVSLLKVQVGALSKVLHSSQSPKFDSLRQIVDKLIRTVAVLDENKEQTMNRMETAFDDVVAAYEKLANLIDYRGQDLIYSKSHQLASSSEDLLKDIQDLEGELEEVQAVHNEEMEAFKIEFERQIKTLKERLGHEESSRKKLQEELSLINSTNEQRLTTLRNSYEETIKELREQFENDLKKLKQEHSDELEDEKNATRLALDAVRRAHEEELEQAMEKMRKEQQLEASSNLINTNDAVRDRQAKVIEQITNELTNLSAMYSAKCLENSQLDEKMQSLIMDKENDIQKEEIETQNRKLQRELRQKDTTIDELKLRIITLERKLDVNSTDALEKVRDEHDLDLPVHPDQVPSSDLQEPKTTLSIASVRFRQPASSGLSRLASSRRHDQRYHSNPIIPVMSEITGQDMFIDEMRKTLAVPVSERRKFFERVAEYNSPF</sequence>
<reference evidence="2" key="1">
    <citation type="submission" date="2022-11" db="UniProtKB">
        <authorList>
            <consortium name="WormBaseParasite"/>
        </authorList>
    </citation>
    <scope>IDENTIFICATION</scope>
</reference>
<accession>A0AC34QTG9</accession>
<dbReference type="Proteomes" id="UP000887576">
    <property type="component" value="Unplaced"/>
</dbReference>
<name>A0AC34QTG9_9BILA</name>
<protein>
    <submittedName>
        <fullName evidence="2">PH domain-containing protein</fullName>
    </submittedName>
</protein>
<organism evidence="1 2">
    <name type="scientific">Panagrolaimus sp. JU765</name>
    <dbReference type="NCBI Taxonomy" id="591449"/>
    <lineage>
        <taxon>Eukaryota</taxon>
        <taxon>Metazoa</taxon>
        <taxon>Ecdysozoa</taxon>
        <taxon>Nematoda</taxon>
        <taxon>Chromadorea</taxon>
        <taxon>Rhabditida</taxon>
        <taxon>Tylenchina</taxon>
        <taxon>Panagrolaimomorpha</taxon>
        <taxon>Panagrolaimoidea</taxon>
        <taxon>Panagrolaimidae</taxon>
        <taxon>Panagrolaimus</taxon>
    </lineage>
</organism>
<evidence type="ECO:0000313" key="2">
    <source>
        <dbReference type="WBParaSite" id="JU765_v2.g19182.t1"/>
    </source>
</evidence>